<dbReference type="InterPro" id="IPR051677">
    <property type="entry name" value="AfsR-DnrI-RedD_regulator"/>
</dbReference>
<evidence type="ECO:0000256" key="5">
    <source>
        <dbReference type="ARBA" id="ARBA00023163"/>
    </source>
</evidence>
<dbReference type="InterPro" id="IPR036388">
    <property type="entry name" value="WH-like_DNA-bd_sf"/>
</dbReference>
<keyword evidence="4" id="KW-0238">DNA-binding</keyword>
<sequence length="415" mass="45423">MTERGVFFRLLGPLEIATAKGRLPLKGMNQRLVLALLLLNVNRVVPTTDLMDVLWPDGHPPATGRKSLQNAISALRGVLARGGVPEHVAALTSEGSGYVLKTAPENLDLTRFRLLADKGRDALAAGDTEEAARLLRRALGLWRGRALAELADSGFDWPQTAAAEGARLHALEEYCEAELANGRPHEVIQRLEGVAAAGPSRERTQRLLMTALYRSSRRDDALRAYERLHRQLRDDFGAAPSRELQDLHGAIVRQDPLLAPEDAPDPRGGAPRPSADPELDVLHALLDLVRRQNRPYVVALTGDAEERQAALVARLMTELQRDDRAAVWHVQPGPDGADLAHDLRAALRRATPERPMVAVAEHLHRAGHLVPECVGDIVTEAGRTPLLIVLTARTGSQGFWPGWDRAVPRFTTITV</sequence>
<evidence type="ECO:0000256" key="6">
    <source>
        <dbReference type="SAM" id="MobiDB-lite"/>
    </source>
</evidence>
<dbReference type="CDD" id="cd15831">
    <property type="entry name" value="BTAD"/>
    <property type="match status" value="1"/>
</dbReference>
<keyword evidence="5" id="KW-0804">Transcription</keyword>
<dbReference type="Gene3D" id="1.25.40.10">
    <property type="entry name" value="Tetratricopeptide repeat domain"/>
    <property type="match status" value="1"/>
</dbReference>
<dbReference type="Pfam" id="PF03704">
    <property type="entry name" value="BTAD"/>
    <property type="match status" value="1"/>
</dbReference>
<feature type="domain" description="Bacterial transcriptional activator" evidence="8">
    <location>
        <begin position="107"/>
        <end position="252"/>
    </location>
</feature>
<dbReference type="RefSeq" id="WP_185094549.1">
    <property type="nucleotide sequence ID" value="NZ_JBIRUI010000004.1"/>
</dbReference>
<dbReference type="InterPro" id="IPR011990">
    <property type="entry name" value="TPR-like_helical_dom_sf"/>
</dbReference>
<dbReference type="SMART" id="SM00862">
    <property type="entry name" value="Trans_reg_C"/>
    <property type="match status" value="1"/>
</dbReference>
<keyword evidence="3" id="KW-0805">Transcription regulation</keyword>
<organism evidence="9 10">
    <name type="scientific">Streptomyces litmocidini</name>
    <dbReference type="NCBI Taxonomy" id="67318"/>
    <lineage>
        <taxon>Bacteria</taxon>
        <taxon>Bacillati</taxon>
        <taxon>Actinomycetota</taxon>
        <taxon>Actinomycetes</taxon>
        <taxon>Kitasatosporales</taxon>
        <taxon>Streptomycetaceae</taxon>
        <taxon>Streptomyces</taxon>
    </lineage>
</organism>
<evidence type="ECO:0000256" key="4">
    <source>
        <dbReference type="ARBA" id="ARBA00023125"/>
    </source>
</evidence>
<comment type="similarity">
    <text evidence="1">Belongs to the AfsR/DnrI/RedD regulatory family.</text>
</comment>
<dbReference type="PANTHER" id="PTHR35807:SF1">
    <property type="entry name" value="TRANSCRIPTIONAL REGULATOR REDD"/>
    <property type="match status" value="1"/>
</dbReference>
<evidence type="ECO:0000259" key="8">
    <source>
        <dbReference type="SMART" id="SM01043"/>
    </source>
</evidence>
<reference evidence="9 10" key="1">
    <citation type="submission" date="2024-10" db="EMBL/GenBank/DDBJ databases">
        <title>The Natural Products Discovery Center: Release of the First 8490 Sequenced Strains for Exploring Actinobacteria Biosynthetic Diversity.</title>
        <authorList>
            <person name="Kalkreuter E."/>
            <person name="Kautsar S.A."/>
            <person name="Yang D."/>
            <person name="Bader C.D."/>
            <person name="Teijaro C.N."/>
            <person name="Fluegel L."/>
            <person name="Davis C.M."/>
            <person name="Simpson J.R."/>
            <person name="Lauterbach L."/>
            <person name="Steele A.D."/>
            <person name="Gui C."/>
            <person name="Meng S."/>
            <person name="Li G."/>
            <person name="Viehrig K."/>
            <person name="Ye F."/>
            <person name="Su P."/>
            <person name="Kiefer A.F."/>
            <person name="Nichols A."/>
            <person name="Cepeda A.J."/>
            <person name="Yan W."/>
            <person name="Fan B."/>
            <person name="Jiang Y."/>
            <person name="Adhikari A."/>
            <person name="Zheng C.-J."/>
            <person name="Schuster L."/>
            <person name="Cowan T.M."/>
            <person name="Smanski M.J."/>
            <person name="Chevrette M.G."/>
            <person name="De Carvalho L.P.S."/>
            <person name="Shen B."/>
        </authorList>
    </citation>
    <scope>NUCLEOTIDE SEQUENCE [LARGE SCALE GENOMIC DNA]</scope>
    <source>
        <strain evidence="9 10">NPDC020602</strain>
    </source>
</reference>
<name>A0ABW7U5U4_9ACTN</name>
<dbReference type="Proteomes" id="UP001611339">
    <property type="component" value="Unassembled WGS sequence"/>
</dbReference>
<evidence type="ECO:0000313" key="9">
    <source>
        <dbReference type="EMBL" id="MFI1714133.1"/>
    </source>
</evidence>
<comment type="caution">
    <text evidence="9">The sequence shown here is derived from an EMBL/GenBank/DDBJ whole genome shotgun (WGS) entry which is preliminary data.</text>
</comment>
<evidence type="ECO:0000256" key="3">
    <source>
        <dbReference type="ARBA" id="ARBA00023015"/>
    </source>
</evidence>
<protein>
    <submittedName>
        <fullName evidence="9">BTAD domain-containing putative transcriptional regulator</fullName>
    </submittedName>
</protein>
<feature type="region of interest" description="Disordered" evidence="6">
    <location>
        <begin position="256"/>
        <end position="277"/>
    </location>
</feature>
<dbReference type="Gene3D" id="1.10.10.10">
    <property type="entry name" value="Winged helix-like DNA-binding domain superfamily/Winged helix DNA-binding domain"/>
    <property type="match status" value="1"/>
</dbReference>
<evidence type="ECO:0000259" key="7">
    <source>
        <dbReference type="SMART" id="SM00862"/>
    </source>
</evidence>
<dbReference type="SMART" id="SM01043">
    <property type="entry name" value="BTAD"/>
    <property type="match status" value="1"/>
</dbReference>
<dbReference type="InterPro" id="IPR016032">
    <property type="entry name" value="Sig_transdc_resp-reg_C-effctor"/>
</dbReference>
<feature type="domain" description="OmpR/PhoB-type" evidence="7">
    <location>
        <begin position="20"/>
        <end position="100"/>
    </location>
</feature>
<gene>
    <name evidence="9" type="ORF">ACH407_11235</name>
</gene>
<dbReference type="EMBL" id="JBIRUI010000004">
    <property type="protein sequence ID" value="MFI1714133.1"/>
    <property type="molecule type" value="Genomic_DNA"/>
</dbReference>
<keyword evidence="2" id="KW-0902">Two-component regulatory system</keyword>
<dbReference type="PANTHER" id="PTHR35807">
    <property type="entry name" value="TRANSCRIPTIONAL REGULATOR REDD-RELATED"/>
    <property type="match status" value="1"/>
</dbReference>
<evidence type="ECO:0000256" key="2">
    <source>
        <dbReference type="ARBA" id="ARBA00023012"/>
    </source>
</evidence>
<dbReference type="SUPFAM" id="SSF46894">
    <property type="entry name" value="C-terminal effector domain of the bipartite response regulators"/>
    <property type="match status" value="1"/>
</dbReference>
<dbReference type="InterPro" id="IPR005158">
    <property type="entry name" value="BTAD"/>
</dbReference>
<evidence type="ECO:0000313" key="10">
    <source>
        <dbReference type="Proteomes" id="UP001611339"/>
    </source>
</evidence>
<evidence type="ECO:0000256" key="1">
    <source>
        <dbReference type="ARBA" id="ARBA00005820"/>
    </source>
</evidence>
<dbReference type="InterPro" id="IPR001867">
    <property type="entry name" value="OmpR/PhoB-type_DNA-bd"/>
</dbReference>
<keyword evidence="10" id="KW-1185">Reference proteome</keyword>
<dbReference type="SUPFAM" id="SSF48452">
    <property type="entry name" value="TPR-like"/>
    <property type="match status" value="1"/>
</dbReference>
<accession>A0ABW7U5U4</accession>
<proteinExistence type="inferred from homology"/>